<protein>
    <submittedName>
        <fullName evidence="8">Metalloprotease</fullName>
    </submittedName>
</protein>
<feature type="non-terminal residue" evidence="8">
    <location>
        <position position="293"/>
    </location>
</feature>
<evidence type="ECO:0000256" key="6">
    <source>
        <dbReference type="SAM" id="MobiDB-lite"/>
    </source>
</evidence>
<dbReference type="PANTHER" id="PTHR11905:SF159">
    <property type="entry name" value="ADAM METALLOPROTEASE"/>
    <property type="match status" value="1"/>
</dbReference>
<feature type="domain" description="Peptidase M12B" evidence="7">
    <location>
        <begin position="1"/>
        <end position="144"/>
    </location>
</feature>
<evidence type="ECO:0000256" key="5">
    <source>
        <dbReference type="PROSITE-ProRule" id="PRU00276"/>
    </source>
</evidence>
<feature type="binding site" evidence="5">
    <location>
        <position position="76"/>
    </location>
    <ligand>
        <name>Zn(2+)</name>
        <dbReference type="ChEBI" id="CHEBI:29105"/>
        <note>catalytic</note>
    </ligand>
</feature>
<dbReference type="SUPFAM" id="SSF55486">
    <property type="entry name" value="Metalloproteases ('zincins'), catalytic domain"/>
    <property type="match status" value="1"/>
</dbReference>
<keyword evidence="4 8" id="KW-0482">Metalloprotease</keyword>
<proteinExistence type="evidence at transcript level"/>
<feature type="non-terminal residue" evidence="8">
    <location>
        <position position="1"/>
    </location>
</feature>
<dbReference type="PROSITE" id="PS50215">
    <property type="entry name" value="ADAM_MEPRO"/>
    <property type="match status" value="1"/>
</dbReference>
<evidence type="ECO:0000259" key="7">
    <source>
        <dbReference type="PROSITE" id="PS50215"/>
    </source>
</evidence>
<dbReference type="Gene3D" id="3.40.390.10">
    <property type="entry name" value="Collagenase (Catalytic Domain)"/>
    <property type="match status" value="1"/>
</dbReference>
<sequence length="293" mass="32729">ETITGLSKYIEGKSEYKNADLVFLYTSLNIGHYAENDGTAGYTMLGGVCNEYKTGAAEDEAGSYSGVYITAHEIAHGLGAVHDGSGPDYNIEGHPGASSCPRGDGYIMGSFSWEKNHYLFSQCSVQQFRHLYNMKKYSCLRKRNTKGTLISSDKLAGEFISYDDQCRKMKKDQVFLYDEKKGVTDCQINCKTEKDASGYTWYNTMEALDGTPCDPKNKNMRCIKQQLRGCHEVHQPKYSRRLKSSKKDETKEPLSARRGRGRSTEEPLTTLQSPFISVIKSFVPSGFGTGPKK</sequence>
<dbReference type="GO" id="GO:0006509">
    <property type="term" value="P:membrane protein ectodomain proteolysis"/>
    <property type="evidence" value="ECO:0007669"/>
    <property type="project" value="TreeGrafter"/>
</dbReference>
<dbReference type="Pfam" id="PF13574">
    <property type="entry name" value="Reprolysin_2"/>
    <property type="match status" value="1"/>
</dbReference>
<evidence type="ECO:0000256" key="1">
    <source>
        <dbReference type="ARBA" id="ARBA00022670"/>
    </source>
</evidence>
<accession>Q09JT3</accession>
<dbReference type="AlphaFoldDB" id="Q09JT3"/>
<evidence type="ECO:0000256" key="2">
    <source>
        <dbReference type="ARBA" id="ARBA00022801"/>
    </source>
</evidence>
<comment type="caution">
    <text evidence="5">Lacks conserved residue(s) required for the propagation of feature annotation.</text>
</comment>
<keyword evidence="3 5" id="KW-0862">Zinc</keyword>
<feature type="region of interest" description="Disordered" evidence="6">
    <location>
        <begin position="234"/>
        <end position="270"/>
    </location>
</feature>
<feature type="compositionally biased region" description="Basic and acidic residues" evidence="6">
    <location>
        <begin position="245"/>
        <end position="255"/>
    </location>
</feature>
<dbReference type="EMBL" id="DQ886763">
    <property type="protein sequence ID" value="ABI52680.1"/>
    <property type="molecule type" value="mRNA"/>
</dbReference>
<keyword evidence="2" id="KW-0378">Hydrolase</keyword>
<evidence type="ECO:0000256" key="3">
    <source>
        <dbReference type="ARBA" id="ARBA00022833"/>
    </source>
</evidence>
<dbReference type="InterPro" id="IPR001590">
    <property type="entry name" value="Peptidase_M12B"/>
</dbReference>
<feature type="binding site" evidence="5">
    <location>
        <position position="72"/>
    </location>
    <ligand>
        <name>Zn(2+)</name>
        <dbReference type="ChEBI" id="CHEBI:29105"/>
        <note>catalytic</note>
    </ligand>
</feature>
<evidence type="ECO:0000256" key="4">
    <source>
        <dbReference type="ARBA" id="ARBA00023049"/>
    </source>
</evidence>
<dbReference type="Gene3D" id="3.40.1620.60">
    <property type="match status" value="1"/>
</dbReference>
<organism evidence="8">
    <name type="scientific">Argas monolakensis</name>
    <name type="common">Mono lake bird tick</name>
    <dbReference type="NCBI Taxonomy" id="34602"/>
    <lineage>
        <taxon>Eukaryota</taxon>
        <taxon>Metazoa</taxon>
        <taxon>Ecdysozoa</taxon>
        <taxon>Arthropoda</taxon>
        <taxon>Chelicerata</taxon>
        <taxon>Arachnida</taxon>
        <taxon>Acari</taxon>
        <taxon>Parasitiformes</taxon>
        <taxon>Ixodida</taxon>
        <taxon>Ixodoidea</taxon>
        <taxon>Argasidae</taxon>
        <taxon>Argasinae</taxon>
        <taxon>Argas</taxon>
    </lineage>
</organism>
<keyword evidence="1 8" id="KW-0645">Protease</keyword>
<reference evidence="8" key="1">
    <citation type="journal article" date="2008" name="Insect Biochem. Mol. Biol.">
        <title>Comparative sialomics between hard and soft ticks: implications for the evolution of blood-feeding behavior.</title>
        <authorList>
            <person name="Mans B.J."/>
            <person name="Andersen J.F."/>
            <person name="Francischetti I.M."/>
            <person name="Valenzuela J.G."/>
            <person name="Schwan T.G."/>
            <person name="Pham V.M."/>
            <person name="Garfield M.K."/>
            <person name="Hammer C.H."/>
            <person name="Ribeiro J.M."/>
        </authorList>
    </citation>
    <scope>NUCLEOTIDE SEQUENCE</scope>
    <source>
        <strain evidence="8">AM-80</strain>
        <tissue evidence="8">Adult salivary gland</tissue>
    </source>
</reference>
<dbReference type="InterPro" id="IPR024079">
    <property type="entry name" value="MetalloPept_cat_dom_sf"/>
</dbReference>
<evidence type="ECO:0000313" key="8">
    <source>
        <dbReference type="EMBL" id="ABI52680.1"/>
    </source>
</evidence>
<dbReference type="GO" id="GO:0046872">
    <property type="term" value="F:metal ion binding"/>
    <property type="evidence" value="ECO:0007669"/>
    <property type="project" value="UniProtKB-KW"/>
</dbReference>
<keyword evidence="5" id="KW-0479">Metal-binding</keyword>
<name>Q09JT3_ARGMO</name>
<dbReference type="GO" id="GO:0004222">
    <property type="term" value="F:metalloendopeptidase activity"/>
    <property type="evidence" value="ECO:0007669"/>
    <property type="project" value="InterPro"/>
</dbReference>
<feature type="active site" evidence="5">
    <location>
        <position position="73"/>
    </location>
</feature>
<feature type="binding site" evidence="5">
    <location>
        <position position="82"/>
    </location>
    <ligand>
        <name>Zn(2+)</name>
        <dbReference type="ChEBI" id="CHEBI:29105"/>
        <note>catalytic</note>
    </ligand>
</feature>
<dbReference type="PANTHER" id="PTHR11905">
    <property type="entry name" value="ADAM A DISINTEGRIN AND METALLOPROTEASE DOMAIN"/>
    <property type="match status" value="1"/>
</dbReference>